<keyword evidence="10" id="KW-0496">Mitochondrion</keyword>
<dbReference type="FunFam" id="3.10.129.10:FF:000021">
    <property type="entry name" value="Acyl-coenzyme A thioesterase 13"/>
    <property type="match status" value="1"/>
</dbReference>
<evidence type="ECO:0000256" key="8">
    <source>
        <dbReference type="ARBA" id="ARBA00022990"/>
    </source>
</evidence>
<evidence type="ECO:0000256" key="12">
    <source>
        <dbReference type="ARBA" id="ARBA00023242"/>
    </source>
</evidence>
<comment type="similarity">
    <text evidence="5">Belongs to the thioesterase PaaI family.</text>
</comment>
<evidence type="ECO:0000313" key="25">
    <source>
        <dbReference type="EMBL" id="CAG7717783.1"/>
    </source>
</evidence>
<evidence type="ECO:0000256" key="16">
    <source>
        <dbReference type="ARBA" id="ARBA00050199"/>
    </source>
</evidence>
<dbReference type="GO" id="GO:0005634">
    <property type="term" value="C:nucleus"/>
    <property type="evidence" value="ECO:0007669"/>
    <property type="project" value="UniProtKB-SubCell"/>
</dbReference>
<comment type="catalytic activity">
    <reaction evidence="17">
        <text>a fatty acyl-CoA + H2O = a fatty acid + CoA + H(+)</text>
        <dbReference type="Rhea" id="RHEA:16781"/>
        <dbReference type="ChEBI" id="CHEBI:15377"/>
        <dbReference type="ChEBI" id="CHEBI:15378"/>
        <dbReference type="ChEBI" id="CHEBI:28868"/>
        <dbReference type="ChEBI" id="CHEBI:57287"/>
        <dbReference type="ChEBI" id="CHEBI:77636"/>
    </reaction>
    <physiologicalReaction direction="left-to-right" evidence="17">
        <dbReference type="Rhea" id="RHEA:16782"/>
    </physiologicalReaction>
</comment>
<keyword evidence="7" id="KW-0378">Hydrolase</keyword>
<dbReference type="InterPro" id="IPR003736">
    <property type="entry name" value="PAAI_dom"/>
</dbReference>
<dbReference type="PANTHER" id="PTHR21660:SF1">
    <property type="entry name" value="ACYL-COENZYME A THIOESTERASE 13"/>
    <property type="match status" value="1"/>
</dbReference>
<dbReference type="GO" id="GO:0005829">
    <property type="term" value="C:cytosol"/>
    <property type="evidence" value="ECO:0007669"/>
    <property type="project" value="UniProtKB-SubCell"/>
</dbReference>
<evidence type="ECO:0000256" key="7">
    <source>
        <dbReference type="ARBA" id="ARBA00022801"/>
    </source>
</evidence>
<dbReference type="GO" id="GO:0047617">
    <property type="term" value="F:fatty acyl-CoA hydrolase activity"/>
    <property type="evidence" value="ECO:0007669"/>
    <property type="project" value="InterPro"/>
</dbReference>
<dbReference type="AlphaFoldDB" id="A0A8J2NQB3"/>
<dbReference type="CDD" id="cd03443">
    <property type="entry name" value="PaaI_thioesterase"/>
    <property type="match status" value="1"/>
</dbReference>
<evidence type="ECO:0000256" key="22">
    <source>
        <dbReference type="ARBA" id="ARBA00081533"/>
    </source>
</evidence>
<evidence type="ECO:0000256" key="6">
    <source>
        <dbReference type="ARBA" id="ARBA00022490"/>
    </source>
</evidence>
<dbReference type="PANTHER" id="PTHR21660">
    <property type="entry name" value="THIOESTERASE SUPERFAMILY MEMBER-RELATED"/>
    <property type="match status" value="1"/>
</dbReference>
<proteinExistence type="inferred from homology"/>
<comment type="function">
    <text evidence="18">Catalyzes the hydrolysis of acyl-CoAs into free fatty acids and coenzyme A (CoASH), regulating their respective intracellular levels. Has acyl-CoA thioesterase activity towards medium (C12) and long-chain (C18) fatty acyl-CoA substrates. Can also hydrolyze 3-hydroxyphenylacetyl-CoA and 3,4-dihydroxyphenylacetyl-CoA (in vitro). May play a role in controlling adaptive thermogenesis.</text>
</comment>
<comment type="catalytic activity">
    <reaction evidence="16">
        <text>hexanoyl-CoA + H2O = hexanoate + CoA + H(+)</text>
        <dbReference type="Rhea" id="RHEA:40115"/>
        <dbReference type="ChEBI" id="CHEBI:15377"/>
        <dbReference type="ChEBI" id="CHEBI:15378"/>
        <dbReference type="ChEBI" id="CHEBI:17120"/>
        <dbReference type="ChEBI" id="CHEBI:57287"/>
        <dbReference type="ChEBI" id="CHEBI:62620"/>
    </reaction>
    <physiologicalReaction direction="left-to-right" evidence="16">
        <dbReference type="Rhea" id="RHEA:40116"/>
    </physiologicalReaction>
</comment>
<evidence type="ECO:0000256" key="13">
    <source>
        <dbReference type="ARBA" id="ARBA00047588"/>
    </source>
</evidence>
<keyword evidence="26" id="KW-1185">Reference proteome</keyword>
<comment type="subunit">
    <text evidence="19">Homotetramer. Interacts with PCTP.</text>
</comment>
<gene>
    <name evidence="25" type="ORF">AFUS01_LOCUS7221</name>
</gene>
<evidence type="ECO:0000256" key="14">
    <source>
        <dbReference type="ARBA" id="ARBA00047969"/>
    </source>
</evidence>
<organism evidence="25 26">
    <name type="scientific">Allacma fusca</name>
    <dbReference type="NCBI Taxonomy" id="39272"/>
    <lineage>
        <taxon>Eukaryota</taxon>
        <taxon>Metazoa</taxon>
        <taxon>Ecdysozoa</taxon>
        <taxon>Arthropoda</taxon>
        <taxon>Hexapoda</taxon>
        <taxon>Collembola</taxon>
        <taxon>Symphypleona</taxon>
        <taxon>Sminthuridae</taxon>
        <taxon>Allacma</taxon>
    </lineage>
</organism>
<evidence type="ECO:0000259" key="24">
    <source>
        <dbReference type="Pfam" id="PF03061"/>
    </source>
</evidence>
<sequence length="152" mass="16102">MKNCNTGDKYLGLTFDQGHPLLFQEVKTGGGFDRFLENVVVLSAGNGSLSASMKVEKIHVNRGGALHGGMTSTIIDSMSTMALMTYPEVPSPGVSVALNVSFLKAVPEGQEILIRATTDKVGKRLAYLTVDILNKSSGDIVAKGTHTKYIGG</sequence>
<evidence type="ECO:0000256" key="17">
    <source>
        <dbReference type="ARBA" id="ARBA00052976"/>
    </source>
</evidence>
<evidence type="ECO:0000256" key="2">
    <source>
        <dbReference type="ARBA" id="ARBA00004173"/>
    </source>
</evidence>
<dbReference type="InterPro" id="IPR006683">
    <property type="entry name" value="Thioestr_dom"/>
</dbReference>
<keyword evidence="6" id="KW-0963">Cytoplasm</keyword>
<comment type="caution">
    <text evidence="25">The sequence shown here is derived from an EMBL/GenBank/DDBJ whole genome shotgun (WGS) entry which is preliminary data.</text>
</comment>
<comment type="catalytic activity">
    <reaction evidence="14">
        <text>decanoyl-CoA + H2O = decanoate + CoA + H(+)</text>
        <dbReference type="Rhea" id="RHEA:40059"/>
        <dbReference type="ChEBI" id="CHEBI:15377"/>
        <dbReference type="ChEBI" id="CHEBI:15378"/>
        <dbReference type="ChEBI" id="CHEBI:27689"/>
        <dbReference type="ChEBI" id="CHEBI:57287"/>
        <dbReference type="ChEBI" id="CHEBI:61430"/>
    </reaction>
    <physiologicalReaction direction="left-to-right" evidence="14">
        <dbReference type="Rhea" id="RHEA:40060"/>
    </physiologicalReaction>
</comment>
<protein>
    <recommendedName>
        <fullName evidence="20">Acyl-coenzyme A thioesterase 13</fullName>
    </recommendedName>
    <alternativeName>
        <fullName evidence="22">Hotdog-fold thioesterase superfamily member 2</fullName>
    </alternativeName>
    <alternativeName>
        <fullName evidence="21">Palmitoyl-CoA hydrolase</fullName>
    </alternativeName>
    <alternativeName>
        <fullName evidence="23">Thioesterase superfamily member 2</fullName>
    </alternativeName>
</protein>
<evidence type="ECO:0000256" key="3">
    <source>
        <dbReference type="ARBA" id="ARBA00004186"/>
    </source>
</evidence>
<dbReference type="Proteomes" id="UP000708208">
    <property type="component" value="Unassembled WGS sequence"/>
</dbReference>
<dbReference type="GO" id="GO:0006629">
    <property type="term" value="P:lipid metabolic process"/>
    <property type="evidence" value="ECO:0007669"/>
    <property type="project" value="UniProtKB-KW"/>
</dbReference>
<evidence type="ECO:0000256" key="4">
    <source>
        <dbReference type="ARBA" id="ARBA00004514"/>
    </source>
</evidence>
<accession>A0A8J2NQB3</accession>
<keyword evidence="12" id="KW-0539">Nucleus</keyword>
<evidence type="ECO:0000256" key="15">
    <source>
        <dbReference type="ARBA" id="ARBA00048074"/>
    </source>
</evidence>
<evidence type="ECO:0000256" key="1">
    <source>
        <dbReference type="ARBA" id="ARBA00004123"/>
    </source>
</evidence>
<evidence type="ECO:0000256" key="9">
    <source>
        <dbReference type="ARBA" id="ARBA00023098"/>
    </source>
</evidence>
<keyword evidence="8" id="KW-0007">Acetylation</keyword>
<comment type="catalytic activity">
    <reaction evidence="15">
        <text>dodecanoyl-CoA + H2O = dodecanoate + CoA + H(+)</text>
        <dbReference type="Rhea" id="RHEA:30135"/>
        <dbReference type="ChEBI" id="CHEBI:15377"/>
        <dbReference type="ChEBI" id="CHEBI:15378"/>
        <dbReference type="ChEBI" id="CHEBI:18262"/>
        <dbReference type="ChEBI" id="CHEBI:57287"/>
        <dbReference type="ChEBI" id="CHEBI:57375"/>
    </reaction>
    <physiologicalReaction direction="left-to-right" evidence="15">
        <dbReference type="Rhea" id="RHEA:30136"/>
    </physiologicalReaction>
</comment>
<evidence type="ECO:0000256" key="23">
    <source>
        <dbReference type="ARBA" id="ARBA00083956"/>
    </source>
</evidence>
<dbReference type="NCBIfam" id="TIGR00369">
    <property type="entry name" value="unchar_dom_1"/>
    <property type="match status" value="1"/>
</dbReference>
<dbReference type="GO" id="GO:0005739">
    <property type="term" value="C:mitochondrion"/>
    <property type="evidence" value="ECO:0007669"/>
    <property type="project" value="UniProtKB-SubCell"/>
</dbReference>
<reference evidence="25" key="1">
    <citation type="submission" date="2021-06" db="EMBL/GenBank/DDBJ databases">
        <authorList>
            <person name="Hodson N. C."/>
            <person name="Mongue J. A."/>
            <person name="Jaron S. K."/>
        </authorList>
    </citation>
    <scope>NUCLEOTIDE SEQUENCE</scope>
</reference>
<dbReference type="Pfam" id="PF03061">
    <property type="entry name" value="4HBT"/>
    <property type="match status" value="1"/>
</dbReference>
<evidence type="ECO:0000256" key="20">
    <source>
        <dbReference type="ARBA" id="ARBA00067273"/>
    </source>
</evidence>
<evidence type="ECO:0000256" key="19">
    <source>
        <dbReference type="ARBA" id="ARBA00064709"/>
    </source>
</evidence>
<dbReference type="EMBL" id="CAJVCH010048630">
    <property type="protein sequence ID" value="CAG7717783.1"/>
    <property type="molecule type" value="Genomic_DNA"/>
</dbReference>
<evidence type="ECO:0000256" key="10">
    <source>
        <dbReference type="ARBA" id="ARBA00023128"/>
    </source>
</evidence>
<evidence type="ECO:0000256" key="21">
    <source>
        <dbReference type="ARBA" id="ARBA00075657"/>
    </source>
</evidence>
<name>A0A8J2NQB3_9HEXA</name>
<dbReference type="InterPro" id="IPR039298">
    <property type="entry name" value="ACOT13"/>
</dbReference>
<feature type="domain" description="Thioesterase" evidence="24">
    <location>
        <begin position="63"/>
        <end position="138"/>
    </location>
</feature>
<keyword evidence="9" id="KW-0443">Lipid metabolism</keyword>
<evidence type="ECO:0000256" key="5">
    <source>
        <dbReference type="ARBA" id="ARBA00008324"/>
    </source>
</evidence>
<comment type="subcellular location">
    <subcellularLocation>
        <location evidence="3">Cytoplasm</location>
        <location evidence="3">Cytoskeleton</location>
        <location evidence="3">Spindle</location>
    </subcellularLocation>
    <subcellularLocation>
        <location evidence="4">Cytoplasm</location>
        <location evidence="4">Cytosol</location>
    </subcellularLocation>
    <subcellularLocation>
        <location evidence="2">Mitochondrion</location>
    </subcellularLocation>
    <subcellularLocation>
        <location evidence="1">Nucleus</location>
    </subcellularLocation>
</comment>
<dbReference type="OrthoDB" id="46529at2759"/>
<evidence type="ECO:0000256" key="11">
    <source>
        <dbReference type="ARBA" id="ARBA00023212"/>
    </source>
</evidence>
<comment type="catalytic activity">
    <reaction evidence="13">
        <text>octanoyl-CoA + H2O = octanoate + CoA + H(+)</text>
        <dbReference type="Rhea" id="RHEA:30143"/>
        <dbReference type="ChEBI" id="CHEBI:15377"/>
        <dbReference type="ChEBI" id="CHEBI:15378"/>
        <dbReference type="ChEBI" id="CHEBI:25646"/>
        <dbReference type="ChEBI" id="CHEBI:57287"/>
        <dbReference type="ChEBI" id="CHEBI:57386"/>
    </reaction>
    <physiologicalReaction direction="left-to-right" evidence="13">
        <dbReference type="Rhea" id="RHEA:30144"/>
    </physiologicalReaction>
</comment>
<evidence type="ECO:0000313" key="26">
    <source>
        <dbReference type="Proteomes" id="UP000708208"/>
    </source>
</evidence>
<keyword evidence="11" id="KW-0206">Cytoskeleton</keyword>
<evidence type="ECO:0000256" key="18">
    <source>
        <dbReference type="ARBA" id="ARBA00058205"/>
    </source>
</evidence>
<dbReference type="GO" id="GO:0005819">
    <property type="term" value="C:spindle"/>
    <property type="evidence" value="ECO:0007669"/>
    <property type="project" value="UniProtKB-SubCell"/>
</dbReference>